<dbReference type="GO" id="GO:0046872">
    <property type="term" value="F:metal ion binding"/>
    <property type="evidence" value="ECO:0007669"/>
    <property type="project" value="UniProtKB-KW"/>
</dbReference>
<evidence type="ECO:0000259" key="7">
    <source>
        <dbReference type="PROSITE" id="PS51725"/>
    </source>
</evidence>
<dbReference type="Proteomes" id="UP000037982">
    <property type="component" value="Unassembled WGS sequence"/>
</dbReference>
<dbReference type="AlphaFoldDB" id="A0A0N0GUS3"/>
<name>A0A0N0GUS3_9ACTN</name>
<evidence type="ECO:0000256" key="2">
    <source>
        <dbReference type="ARBA" id="ARBA00022617"/>
    </source>
</evidence>
<dbReference type="InterPro" id="IPR009050">
    <property type="entry name" value="Globin-like_sf"/>
</dbReference>
<evidence type="ECO:0000256" key="4">
    <source>
        <dbReference type="ARBA" id="ARBA00023004"/>
    </source>
</evidence>
<feature type="compositionally biased region" description="Basic and acidic residues" evidence="6">
    <location>
        <begin position="249"/>
        <end position="262"/>
    </location>
</feature>
<evidence type="ECO:0000313" key="9">
    <source>
        <dbReference type="Proteomes" id="UP000037982"/>
    </source>
</evidence>
<keyword evidence="9" id="KW-1185">Reference proteome</keyword>
<dbReference type="GO" id="GO:0019825">
    <property type="term" value="F:oxygen binding"/>
    <property type="evidence" value="ECO:0007669"/>
    <property type="project" value="InterPro"/>
</dbReference>
<dbReference type="Gene3D" id="1.10.490.10">
    <property type="entry name" value="Globins"/>
    <property type="match status" value="1"/>
</dbReference>
<dbReference type="Gene3D" id="3.30.70.100">
    <property type="match status" value="1"/>
</dbReference>
<dbReference type="InterPro" id="IPR012292">
    <property type="entry name" value="Globin/Proto"/>
</dbReference>
<dbReference type="CDD" id="cd14775">
    <property type="entry name" value="TrHb2_O-like"/>
    <property type="match status" value="1"/>
</dbReference>
<dbReference type="RefSeq" id="WP_053928336.1">
    <property type="nucleotide sequence ID" value="NZ_LGKG01000207.1"/>
</dbReference>
<dbReference type="Pfam" id="PF03992">
    <property type="entry name" value="ABM"/>
    <property type="match status" value="1"/>
</dbReference>
<protein>
    <recommendedName>
        <fullName evidence="7">ABM domain-containing protein</fullName>
    </recommendedName>
</protein>
<dbReference type="EMBL" id="LGKG01000207">
    <property type="protein sequence ID" value="KPC58582.1"/>
    <property type="molecule type" value="Genomic_DNA"/>
</dbReference>
<feature type="region of interest" description="Disordered" evidence="6">
    <location>
        <begin position="224"/>
        <end position="262"/>
    </location>
</feature>
<dbReference type="InterPro" id="IPR011008">
    <property type="entry name" value="Dimeric_a/b-barrel"/>
</dbReference>
<dbReference type="GO" id="GO:0020037">
    <property type="term" value="F:heme binding"/>
    <property type="evidence" value="ECO:0007669"/>
    <property type="project" value="InterPro"/>
</dbReference>
<keyword evidence="3 5" id="KW-0479">Metal-binding</keyword>
<keyword evidence="4 5" id="KW-0408">Iron</keyword>
<feature type="domain" description="ABM" evidence="7">
    <location>
        <begin position="3"/>
        <end position="93"/>
    </location>
</feature>
<proteinExistence type="predicted"/>
<dbReference type="SUPFAM" id="SSF46458">
    <property type="entry name" value="Globin-like"/>
    <property type="match status" value="1"/>
</dbReference>
<evidence type="ECO:0000256" key="1">
    <source>
        <dbReference type="ARBA" id="ARBA00022448"/>
    </source>
</evidence>
<dbReference type="InterPro" id="IPR007138">
    <property type="entry name" value="ABM_dom"/>
</dbReference>
<dbReference type="SUPFAM" id="SSF54909">
    <property type="entry name" value="Dimeric alpha+beta barrel"/>
    <property type="match status" value="1"/>
</dbReference>
<gene>
    <name evidence="8" type="ORF">ADL29_39915</name>
</gene>
<dbReference type="InterPro" id="IPR001486">
    <property type="entry name" value="Hemoglobin_trunc"/>
</dbReference>
<dbReference type="PROSITE" id="PS51725">
    <property type="entry name" value="ABM"/>
    <property type="match status" value="1"/>
</dbReference>
<evidence type="ECO:0000313" key="8">
    <source>
        <dbReference type="EMBL" id="KPC58582.1"/>
    </source>
</evidence>
<sequence>MTVEYIRYRISDPERRAAFEKVYAAAAEQLDAAPQCLGYDLAHGVEEPDRYILRIVWTSVEDHLQGFRGGPHFGPFLDRVRPYIEDIEEMRHYAGTAVSSERRAATLYEAVGGTPALRRLSDTFYEAVLADPVLAPVFAHFTPEHREHVAVWLAEVFGGPAGFTAGLGGHQGLLRSHLGLAITDRQRSRWLELMSRAVDKELPPDPALRRRVMEYFDWGTRIAQDVSRQSPGTDLGDPGPTPRWGWGEGDAKGGEGESRPPQ</sequence>
<keyword evidence="2 5" id="KW-0349">Heme</keyword>
<reference evidence="9" key="1">
    <citation type="submission" date="2015-07" db="EMBL/GenBank/DDBJ databases">
        <authorList>
            <person name="Ju K.-S."/>
            <person name="Doroghazi J.R."/>
            <person name="Metcalf W.W."/>
        </authorList>
    </citation>
    <scope>NUCLEOTIDE SEQUENCE [LARGE SCALE GENOMIC DNA]</scope>
    <source>
        <strain evidence="9">NRRL ISP-5002</strain>
    </source>
</reference>
<keyword evidence="1" id="KW-0813">Transport</keyword>
<organism evidence="8 9">
    <name type="scientific">Streptomyces chattanoogensis</name>
    <dbReference type="NCBI Taxonomy" id="66876"/>
    <lineage>
        <taxon>Bacteria</taxon>
        <taxon>Bacillati</taxon>
        <taxon>Actinomycetota</taxon>
        <taxon>Actinomycetes</taxon>
        <taxon>Kitasatosporales</taxon>
        <taxon>Streptomycetaceae</taxon>
        <taxon>Streptomyces</taxon>
    </lineage>
</organism>
<accession>A0A0N0GUS3</accession>
<feature type="binding site" description="distal binding residue" evidence="5">
    <location>
        <position position="148"/>
    </location>
    <ligand>
        <name>heme</name>
        <dbReference type="ChEBI" id="CHEBI:30413"/>
    </ligand>
    <ligandPart>
        <name>Fe</name>
        <dbReference type="ChEBI" id="CHEBI:18248"/>
    </ligandPart>
</feature>
<comment type="caution">
    <text evidence="8">The sequence shown here is derived from an EMBL/GenBank/DDBJ whole genome shotgun (WGS) entry which is preliminary data.</text>
</comment>
<evidence type="ECO:0000256" key="3">
    <source>
        <dbReference type="ARBA" id="ARBA00022723"/>
    </source>
</evidence>
<evidence type="ECO:0000256" key="6">
    <source>
        <dbReference type="SAM" id="MobiDB-lite"/>
    </source>
</evidence>
<dbReference type="PATRIC" id="fig|66876.3.peg.8758"/>
<dbReference type="Pfam" id="PF01152">
    <property type="entry name" value="Bac_globin"/>
    <property type="match status" value="1"/>
</dbReference>
<evidence type="ECO:0000256" key="5">
    <source>
        <dbReference type="PIRSR" id="PIRSR601486-1"/>
    </source>
</evidence>